<sequence length="169" mass="19146">MLFGLSFGQLLATISPSVQVAALFNPFTTLVLTMFCGVTIPHVNNSFWWTWLYQLVPYTRSLAAMVSNELHGLKIQCKSDEFATFNPPANSTCAQWAQDFVNVAGGYLDNGDDTTNCRYCTYSVGNEFFTFLGISYSHRWRDTFIFLAFVGFNIILTIIASRFLRYAKH</sequence>
<organism evidence="8 9">
    <name type="scientific">Mycena albidolilacea</name>
    <dbReference type="NCBI Taxonomy" id="1033008"/>
    <lineage>
        <taxon>Eukaryota</taxon>
        <taxon>Fungi</taxon>
        <taxon>Dikarya</taxon>
        <taxon>Basidiomycota</taxon>
        <taxon>Agaricomycotina</taxon>
        <taxon>Agaricomycetes</taxon>
        <taxon>Agaricomycetidae</taxon>
        <taxon>Agaricales</taxon>
        <taxon>Marasmiineae</taxon>
        <taxon>Mycenaceae</taxon>
        <taxon>Mycena</taxon>
    </lineage>
</organism>
<feature type="domain" description="ABC-2 type transporter transmembrane" evidence="7">
    <location>
        <begin position="2"/>
        <end position="70"/>
    </location>
</feature>
<evidence type="ECO:0000256" key="2">
    <source>
        <dbReference type="ARBA" id="ARBA00022448"/>
    </source>
</evidence>
<dbReference type="InterPro" id="IPR013525">
    <property type="entry name" value="ABC2_TM"/>
</dbReference>
<dbReference type="AlphaFoldDB" id="A0AAD6Z4B3"/>
<dbReference type="PANTHER" id="PTHR19241">
    <property type="entry name" value="ATP-BINDING CASSETTE TRANSPORTER"/>
    <property type="match status" value="1"/>
</dbReference>
<dbReference type="GO" id="GO:0016020">
    <property type="term" value="C:membrane"/>
    <property type="evidence" value="ECO:0007669"/>
    <property type="project" value="UniProtKB-SubCell"/>
</dbReference>
<evidence type="ECO:0000256" key="5">
    <source>
        <dbReference type="ARBA" id="ARBA00023136"/>
    </source>
</evidence>
<dbReference type="GO" id="GO:0140359">
    <property type="term" value="F:ABC-type transporter activity"/>
    <property type="evidence" value="ECO:0007669"/>
    <property type="project" value="InterPro"/>
</dbReference>
<gene>
    <name evidence="8" type="ORF">DFH08DRAFT_720729</name>
</gene>
<proteinExistence type="predicted"/>
<evidence type="ECO:0000313" key="8">
    <source>
        <dbReference type="EMBL" id="KAJ7306683.1"/>
    </source>
</evidence>
<dbReference type="EMBL" id="JARIHO010000092">
    <property type="protein sequence ID" value="KAJ7306683.1"/>
    <property type="molecule type" value="Genomic_DNA"/>
</dbReference>
<protein>
    <recommendedName>
        <fullName evidence="7">ABC-2 type transporter transmembrane domain-containing protein</fullName>
    </recommendedName>
</protein>
<feature type="transmembrane region" description="Helical" evidence="6">
    <location>
        <begin position="144"/>
        <end position="164"/>
    </location>
</feature>
<comment type="subcellular location">
    <subcellularLocation>
        <location evidence="1">Membrane</location>
        <topology evidence="1">Multi-pass membrane protein</topology>
    </subcellularLocation>
</comment>
<name>A0AAD6Z4B3_9AGAR</name>
<accession>A0AAD6Z4B3</accession>
<keyword evidence="4 6" id="KW-1133">Transmembrane helix</keyword>
<dbReference type="Proteomes" id="UP001218218">
    <property type="component" value="Unassembled WGS sequence"/>
</dbReference>
<evidence type="ECO:0000256" key="6">
    <source>
        <dbReference type="SAM" id="Phobius"/>
    </source>
</evidence>
<evidence type="ECO:0000313" key="9">
    <source>
        <dbReference type="Proteomes" id="UP001218218"/>
    </source>
</evidence>
<keyword evidence="2" id="KW-0813">Transport</keyword>
<keyword evidence="3 6" id="KW-0812">Transmembrane</keyword>
<keyword evidence="5 6" id="KW-0472">Membrane</keyword>
<reference evidence="8" key="1">
    <citation type="submission" date="2023-03" db="EMBL/GenBank/DDBJ databases">
        <title>Massive genome expansion in bonnet fungi (Mycena s.s.) driven by repeated elements and novel gene families across ecological guilds.</title>
        <authorList>
            <consortium name="Lawrence Berkeley National Laboratory"/>
            <person name="Harder C.B."/>
            <person name="Miyauchi S."/>
            <person name="Viragh M."/>
            <person name="Kuo A."/>
            <person name="Thoen E."/>
            <person name="Andreopoulos B."/>
            <person name="Lu D."/>
            <person name="Skrede I."/>
            <person name="Drula E."/>
            <person name="Henrissat B."/>
            <person name="Morin E."/>
            <person name="Kohler A."/>
            <person name="Barry K."/>
            <person name="LaButti K."/>
            <person name="Morin E."/>
            <person name="Salamov A."/>
            <person name="Lipzen A."/>
            <person name="Mereny Z."/>
            <person name="Hegedus B."/>
            <person name="Baldrian P."/>
            <person name="Stursova M."/>
            <person name="Weitz H."/>
            <person name="Taylor A."/>
            <person name="Grigoriev I.V."/>
            <person name="Nagy L.G."/>
            <person name="Martin F."/>
            <person name="Kauserud H."/>
        </authorList>
    </citation>
    <scope>NUCLEOTIDE SEQUENCE</scope>
    <source>
        <strain evidence="8">CBHHK002</strain>
    </source>
</reference>
<evidence type="ECO:0000256" key="3">
    <source>
        <dbReference type="ARBA" id="ARBA00022692"/>
    </source>
</evidence>
<comment type="caution">
    <text evidence="8">The sequence shown here is derived from an EMBL/GenBank/DDBJ whole genome shotgun (WGS) entry which is preliminary data.</text>
</comment>
<keyword evidence="9" id="KW-1185">Reference proteome</keyword>
<evidence type="ECO:0000256" key="1">
    <source>
        <dbReference type="ARBA" id="ARBA00004141"/>
    </source>
</evidence>
<evidence type="ECO:0000256" key="4">
    <source>
        <dbReference type="ARBA" id="ARBA00022989"/>
    </source>
</evidence>
<dbReference type="Pfam" id="PF01061">
    <property type="entry name" value="ABC2_membrane"/>
    <property type="match status" value="1"/>
</dbReference>
<evidence type="ECO:0000259" key="7">
    <source>
        <dbReference type="Pfam" id="PF01061"/>
    </source>
</evidence>